<dbReference type="EMBL" id="CADCTC010000154">
    <property type="protein sequence ID" value="CAA9260397.1"/>
    <property type="molecule type" value="Genomic_DNA"/>
</dbReference>
<gene>
    <name evidence="1" type="ORF">AVDCRST_MAG77-2540</name>
</gene>
<protein>
    <submittedName>
        <fullName evidence="1">Uncharacterized protein</fullName>
    </submittedName>
</protein>
<name>A0A6J4IRY7_9CHLR</name>
<dbReference type="AlphaFoldDB" id="A0A6J4IRY7"/>
<proteinExistence type="predicted"/>
<organism evidence="1">
    <name type="scientific">uncultured Chloroflexota bacterium</name>
    <dbReference type="NCBI Taxonomy" id="166587"/>
    <lineage>
        <taxon>Bacteria</taxon>
        <taxon>Bacillati</taxon>
        <taxon>Chloroflexota</taxon>
        <taxon>environmental samples</taxon>
    </lineage>
</organism>
<accession>A0A6J4IRY7</accession>
<evidence type="ECO:0000313" key="1">
    <source>
        <dbReference type="EMBL" id="CAA9260397.1"/>
    </source>
</evidence>
<reference evidence="1" key="1">
    <citation type="submission" date="2020-02" db="EMBL/GenBank/DDBJ databases">
        <authorList>
            <person name="Meier V. D."/>
        </authorList>
    </citation>
    <scope>NUCLEOTIDE SEQUENCE</scope>
    <source>
        <strain evidence="1">AVDCRST_MAG77</strain>
    </source>
</reference>
<sequence length="83" mass="9048">MSREKVVRERAAATDAPVLAGELARRLGLSCGEVVELLERLPCGELEGPALPEAWVRPAARKQLEQYAARKRAVARLASRGLL</sequence>